<organism evidence="3 4">
    <name type="scientific">Emydomyces testavorans</name>
    <dbReference type="NCBI Taxonomy" id="2070801"/>
    <lineage>
        <taxon>Eukaryota</taxon>
        <taxon>Fungi</taxon>
        <taxon>Dikarya</taxon>
        <taxon>Ascomycota</taxon>
        <taxon>Pezizomycotina</taxon>
        <taxon>Eurotiomycetes</taxon>
        <taxon>Eurotiomycetidae</taxon>
        <taxon>Onygenales</taxon>
        <taxon>Nannizziopsiaceae</taxon>
        <taxon>Emydomyces</taxon>
    </lineage>
</organism>
<reference evidence="3" key="1">
    <citation type="submission" date="2023-03" db="EMBL/GenBank/DDBJ databases">
        <title>Emydomyces testavorans Genome Sequence.</title>
        <authorList>
            <person name="Hoyer L."/>
        </authorList>
    </citation>
    <scope>NUCLEOTIDE SEQUENCE</scope>
    <source>
        <strain evidence="3">16-2883</strain>
    </source>
</reference>
<evidence type="ECO:0000313" key="3">
    <source>
        <dbReference type="EMBL" id="WEW59591.1"/>
    </source>
</evidence>
<keyword evidence="1" id="KW-0472">Membrane</keyword>
<dbReference type="GO" id="GO:0030170">
    <property type="term" value="F:pyridoxal phosphate binding"/>
    <property type="evidence" value="ECO:0007669"/>
    <property type="project" value="InterPro"/>
</dbReference>
<gene>
    <name evidence="3" type="ORF">PRK78_005065</name>
</gene>
<dbReference type="SUPFAM" id="SSF141673">
    <property type="entry name" value="MOSC N-terminal domain-like"/>
    <property type="match status" value="1"/>
</dbReference>
<name>A0AAF0IKD2_9EURO</name>
<keyword evidence="1" id="KW-1133">Transmembrane helix</keyword>
<dbReference type="Proteomes" id="UP001219355">
    <property type="component" value="Chromosome 3"/>
</dbReference>
<dbReference type="PROSITE" id="PS51340">
    <property type="entry name" value="MOSC"/>
    <property type="match status" value="1"/>
</dbReference>
<keyword evidence="1" id="KW-0812">Transmembrane</keyword>
<dbReference type="InterPro" id="IPR005302">
    <property type="entry name" value="MoCF_Sase_C"/>
</dbReference>
<dbReference type="GO" id="GO:0030151">
    <property type="term" value="F:molybdenum ion binding"/>
    <property type="evidence" value="ECO:0007669"/>
    <property type="project" value="InterPro"/>
</dbReference>
<keyword evidence="4" id="KW-1185">Reference proteome</keyword>
<evidence type="ECO:0000313" key="4">
    <source>
        <dbReference type="Proteomes" id="UP001219355"/>
    </source>
</evidence>
<dbReference type="InterPro" id="IPR005303">
    <property type="entry name" value="MOCOS_middle"/>
</dbReference>
<proteinExistence type="predicted"/>
<evidence type="ECO:0000256" key="1">
    <source>
        <dbReference type="SAM" id="Phobius"/>
    </source>
</evidence>
<dbReference type="Pfam" id="PF03476">
    <property type="entry name" value="MOSC_N"/>
    <property type="match status" value="1"/>
</dbReference>
<dbReference type="AlphaFoldDB" id="A0AAF0IKD2"/>
<feature type="transmembrane region" description="Helical" evidence="1">
    <location>
        <begin position="20"/>
        <end position="39"/>
    </location>
</feature>
<dbReference type="Pfam" id="PF03473">
    <property type="entry name" value="MOSC"/>
    <property type="match status" value="1"/>
</dbReference>
<sequence>MLRLSGLIPRLNLPTPVNLFIVYVVCLAPIFLLLYVELAQRRARTHQPRGCRKLGLRSVSNLTDEHDYNKQGVHKYSKNARAKKKIKIKALITYPIKSCAGVEFNFADATERGLLYDRQFAFAEYVETATVENNEQGQNESTDSVSKKTVTGRWDCRTLRDGKFSRLALVRPEIWVPDPSSPTYSPNAPEVRSNGVLVIKYPRITSDFFTTLAMKLNLCTREESFQVPLFPPKGYSSVPMRIFKDTPNAYNYEAHVPRSLATFLGSIKPLSLFRLDPADHRPVRGNTPNAEKLGFEPRINLPDEYPLQMQSIGSIRDIAEKVHYAIPKFSVRRFRPNLVLEGAVAYDEDDWKKIRIVPGPESRIMPSSSAENDRKEENKGVEVFVACHTVRCRLPNVDPDTGERHQIEPDKTLKSTRDIDAGAKNRGCLGMMLVPASQKYTLHVGDEIEVLERGEHFYIRG</sequence>
<evidence type="ECO:0000259" key="2">
    <source>
        <dbReference type="PROSITE" id="PS51340"/>
    </source>
</evidence>
<dbReference type="GO" id="GO:0003824">
    <property type="term" value="F:catalytic activity"/>
    <property type="evidence" value="ECO:0007669"/>
    <property type="project" value="InterPro"/>
</dbReference>
<feature type="domain" description="MOSC" evidence="2">
    <location>
        <begin position="281"/>
        <end position="451"/>
    </location>
</feature>
<protein>
    <recommendedName>
        <fullName evidence="2">MOSC domain-containing protein</fullName>
    </recommendedName>
</protein>
<dbReference type="EMBL" id="CP120629">
    <property type="protein sequence ID" value="WEW59591.1"/>
    <property type="molecule type" value="Genomic_DNA"/>
</dbReference>
<accession>A0AAF0IKD2</accession>